<dbReference type="InterPro" id="IPR001129">
    <property type="entry name" value="Membr-assoc_MAPEG"/>
</dbReference>
<dbReference type="AlphaFoldDB" id="A0A8G2BLP2"/>
<name>A0A8G2BLP2_9PROT</name>
<keyword evidence="2 5" id="KW-0812">Transmembrane</keyword>
<reference evidence="6 7" key="1">
    <citation type="submission" date="2016-10" db="EMBL/GenBank/DDBJ databases">
        <authorList>
            <person name="Varghese N."/>
            <person name="Submissions S."/>
        </authorList>
    </citation>
    <scope>NUCLEOTIDE SEQUENCE [LARGE SCALE GENOMIC DNA]</scope>
    <source>
        <strain evidence="6 7">DSM 18839</strain>
    </source>
</reference>
<keyword evidence="7" id="KW-1185">Reference proteome</keyword>
<accession>A0A8G2BLP2</accession>
<dbReference type="RefSeq" id="WP_093153810.1">
    <property type="nucleotide sequence ID" value="NZ_FNBW01000017.1"/>
</dbReference>
<gene>
    <name evidence="6" type="ORF">SAMN05660686_04380</name>
</gene>
<dbReference type="SUPFAM" id="SSF161084">
    <property type="entry name" value="MAPEG domain-like"/>
    <property type="match status" value="1"/>
</dbReference>
<dbReference type="PANTHER" id="PTHR35371:SF1">
    <property type="entry name" value="BLR7753 PROTEIN"/>
    <property type="match status" value="1"/>
</dbReference>
<dbReference type="OrthoDB" id="7743618at2"/>
<evidence type="ECO:0000256" key="3">
    <source>
        <dbReference type="ARBA" id="ARBA00022989"/>
    </source>
</evidence>
<protein>
    <submittedName>
        <fullName evidence="6">Uncharacterized conserved protein, MAPEG superfamily</fullName>
    </submittedName>
</protein>
<feature type="transmembrane region" description="Helical" evidence="5">
    <location>
        <begin position="114"/>
        <end position="131"/>
    </location>
</feature>
<feature type="transmembrane region" description="Helical" evidence="5">
    <location>
        <begin position="12"/>
        <end position="31"/>
    </location>
</feature>
<evidence type="ECO:0000256" key="1">
    <source>
        <dbReference type="ARBA" id="ARBA00004370"/>
    </source>
</evidence>
<dbReference type="Gene3D" id="1.20.120.550">
    <property type="entry name" value="Membrane associated eicosanoid/glutathione metabolism-like domain"/>
    <property type="match status" value="1"/>
</dbReference>
<dbReference type="EMBL" id="FNBW01000017">
    <property type="protein sequence ID" value="SDG43207.1"/>
    <property type="molecule type" value="Genomic_DNA"/>
</dbReference>
<dbReference type="GO" id="GO:0016020">
    <property type="term" value="C:membrane"/>
    <property type="evidence" value="ECO:0007669"/>
    <property type="project" value="UniProtKB-SubCell"/>
</dbReference>
<proteinExistence type="predicted"/>
<dbReference type="PANTHER" id="PTHR35371">
    <property type="entry name" value="INNER MEMBRANE PROTEIN"/>
    <property type="match status" value="1"/>
</dbReference>
<feature type="transmembrane region" description="Helical" evidence="5">
    <location>
        <begin position="66"/>
        <end position="94"/>
    </location>
</feature>
<dbReference type="Pfam" id="PF01124">
    <property type="entry name" value="MAPEG"/>
    <property type="match status" value="1"/>
</dbReference>
<comment type="subcellular location">
    <subcellularLocation>
        <location evidence="1">Membrane</location>
    </subcellularLocation>
</comment>
<dbReference type="Proteomes" id="UP000198615">
    <property type="component" value="Unassembled WGS sequence"/>
</dbReference>
<comment type="caution">
    <text evidence="6">The sequence shown here is derived from an EMBL/GenBank/DDBJ whole genome shotgun (WGS) entry which is preliminary data.</text>
</comment>
<keyword evidence="3 5" id="KW-1133">Transmembrane helix</keyword>
<keyword evidence="4 5" id="KW-0472">Membrane</keyword>
<evidence type="ECO:0000256" key="5">
    <source>
        <dbReference type="SAM" id="Phobius"/>
    </source>
</evidence>
<evidence type="ECO:0000256" key="4">
    <source>
        <dbReference type="ARBA" id="ARBA00023136"/>
    </source>
</evidence>
<evidence type="ECO:0000313" key="7">
    <source>
        <dbReference type="Proteomes" id="UP000198615"/>
    </source>
</evidence>
<sequence length="132" mass="14311">METIPFEIRVLAWSGLLAAGQLVLLAVYANLQLGPQYLASARDEPRQITGMAARLQRAFQNQIEGLVLFSAAAVAVTFSGTSAAMTEACALAYIVARVVYVPLYWFGVPWLRTVVWAVGFFATVIMLASVVL</sequence>
<dbReference type="InterPro" id="IPR023352">
    <property type="entry name" value="MAPEG-like_dom_sf"/>
</dbReference>
<organism evidence="6 7">
    <name type="scientific">Thalassobaculum litoreum DSM 18839</name>
    <dbReference type="NCBI Taxonomy" id="1123362"/>
    <lineage>
        <taxon>Bacteria</taxon>
        <taxon>Pseudomonadati</taxon>
        <taxon>Pseudomonadota</taxon>
        <taxon>Alphaproteobacteria</taxon>
        <taxon>Rhodospirillales</taxon>
        <taxon>Thalassobaculaceae</taxon>
        <taxon>Thalassobaculum</taxon>
    </lineage>
</organism>
<evidence type="ECO:0000313" key="6">
    <source>
        <dbReference type="EMBL" id="SDG43207.1"/>
    </source>
</evidence>
<evidence type="ECO:0000256" key="2">
    <source>
        <dbReference type="ARBA" id="ARBA00022692"/>
    </source>
</evidence>